<proteinExistence type="inferred from homology"/>
<feature type="domain" description="Aminotransferase class I/classII large" evidence="6">
    <location>
        <begin position="92"/>
        <end position="370"/>
    </location>
</feature>
<evidence type="ECO:0000313" key="7">
    <source>
        <dbReference type="EMBL" id="QCB92251.1"/>
    </source>
</evidence>
<dbReference type="Gene3D" id="3.90.1150.10">
    <property type="entry name" value="Aspartate Aminotransferase, domain 1"/>
    <property type="match status" value="1"/>
</dbReference>
<evidence type="ECO:0000259" key="6">
    <source>
        <dbReference type="Pfam" id="PF00155"/>
    </source>
</evidence>
<dbReference type="PANTHER" id="PTHR43525">
    <property type="entry name" value="PROTEIN MALY"/>
    <property type="match status" value="1"/>
</dbReference>
<evidence type="ECO:0000256" key="3">
    <source>
        <dbReference type="ARBA" id="ARBA00022898"/>
    </source>
</evidence>
<dbReference type="Proteomes" id="UP000296469">
    <property type="component" value="Chromosome"/>
</dbReference>
<reference evidence="7 8" key="1">
    <citation type="submission" date="2019-04" db="EMBL/GenBank/DDBJ databases">
        <title>Isolation and identification of Cellulomonas shaoxiangyii sp. Nov. isolated from feces of the Tibetan antelopes (Pantholops hodgsonii) in the Qinghai-Tibet plateau of China.</title>
        <authorList>
            <person name="Tian Z."/>
        </authorList>
    </citation>
    <scope>NUCLEOTIDE SEQUENCE [LARGE SCALE GENOMIC DNA]</scope>
    <source>
        <strain evidence="7 8">Z28</strain>
    </source>
</reference>
<dbReference type="GO" id="GO:0030170">
    <property type="term" value="F:pyridoxal phosphate binding"/>
    <property type="evidence" value="ECO:0007669"/>
    <property type="project" value="InterPro"/>
</dbReference>
<dbReference type="EC" id="4.4.1.13" evidence="2"/>
<evidence type="ECO:0000256" key="2">
    <source>
        <dbReference type="ARBA" id="ARBA00012224"/>
    </source>
</evidence>
<keyword evidence="4" id="KW-0456">Lyase</keyword>
<keyword evidence="7" id="KW-0808">Transferase</keyword>
<keyword evidence="3" id="KW-0663">Pyridoxal phosphate</keyword>
<dbReference type="InterPro" id="IPR015421">
    <property type="entry name" value="PyrdxlP-dep_Trfase_major"/>
</dbReference>
<dbReference type="PANTHER" id="PTHR43525:SF2">
    <property type="entry name" value="CYSTATHIONINE BETA-LYASE-RELATED"/>
    <property type="match status" value="1"/>
</dbReference>
<dbReference type="CDD" id="cd00609">
    <property type="entry name" value="AAT_like"/>
    <property type="match status" value="1"/>
</dbReference>
<organism evidence="7 8">
    <name type="scientific">Cellulomonas shaoxiangyii</name>
    <dbReference type="NCBI Taxonomy" id="2566013"/>
    <lineage>
        <taxon>Bacteria</taxon>
        <taxon>Bacillati</taxon>
        <taxon>Actinomycetota</taxon>
        <taxon>Actinomycetes</taxon>
        <taxon>Micrococcales</taxon>
        <taxon>Cellulomonadaceae</taxon>
        <taxon>Cellulomonas</taxon>
    </lineage>
</organism>
<evidence type="ECO:0000313" key="8">
    <source>
        <dbReference type="Proteomes" id="UP000296469"/>
    </source>
</evidence>
<dbReference type="OrthoDB" id="3224382at2"/>
<gene>
    <name evidence="7" type="ORF">E5225_00455</name>
</gene>
<dbReference type="InterPro" id="IPR004839">
    <property type="entry name" value="Aminotransferase_I/II_large"/>
</dbReference>
<keyword evidence="8" id="KW-1185">Reference proteome</keyword>
<dbReference type="Pfam" id="PF00155">
    <property type="entry name" value="Aminotran_1_2"/>
    <property type="match status" value="1"/>
</dbReference>
<name>A0A4P7SFD8_9CELL</name>
<accession>A0A4P7SFD8</accession>
<evidence type="ECO:0000256" key="4">
    <source>
        <dbReference type="ARBA" id="ARBA00023239"/>
    </source>
</evidence>
<dbReference type="Gene3D" id="3.40.640.10">
    <property type="entry name" value="Type I PLP-dependent aspartate aminotransferase-like (Major domain)"/>
    <property type="match status" value="1"/>
</dbReference>
<keyword evidence="7" id="KW-0032">Aminotransferase</keyword>
<dbReference type="KEGG" id="celz:E5225_00455"/>
<comment type="cofactor">
    <cofactor evidence="1">
        <name>pyridoxal 5'-phosphate</name>
        <dbReference type="ChEBI" id="CHEBI:597326"/>
    </cofactor>
</comment>
<dbReference type="GO" id="GO:0047804">
    <property type="term" value="F:cysteine-S-conjugate beta-lyase activity"/>
    <property type="evidence" value="ECO:0007669"/>
    <property type="project" value="UniProtKB-EC"/>
</dbReference>
<evidence type="ECO:0000256" key="1">
    <source>
        <dbReference type="ARBA" id="ARBA00001933"/>
    </source>
</evidence>
<protein>
    <recommendedName>
        <fullName evidence="2">cysteine-S-conjugate beta-lyase</fullName>
        <ecNumber evidence="2">4.4.1.13</ecNumber>
    </recommendedName>
</protein>
<dbReference type="AlphaFoldDB" id="A0A4P7SFD8"/>
<dbReference type="EMBL" id="CP039291">
    <property type="protein sequence ID" value="QCB92251.1"/>
    <property type="molecule type" value="Genomic_DNA"/>
</dbReference>
<dbReference type="RefSeq" id="WP_135972590.1">
    <property type="nucleotide sequence ID" value="NZ_CP039291.1"/>
</dbReference>
<dbReference type="InterPro" id="IPR015424">
    <property type="entry name" value="PyrdxlP-dep_Trfase"/>
</dbReference>
<evidence type="ECO:0000256" key="5">
    <source>
        <dbReference type="ARBA" id="ARBA00037974"/>
    </source>
</evidence>
<sequence length="375" mass="39337">MGTPFDVPLEELRTRGSAKWATYPADVLPAFVAEMDVRLPEAVVRAVADAMAAGDTGYEVGNGYAEAFAGFAAERYGWDVPVAAARQVPDVMQGIVEVVRVLTAQGDGVVINPPVYPPFRPFLQHAGRRVVDAPLGADGRLDLDALDRAFADATVYLLCHPHNPTGTLHSRAELAAVGELAARHGVRVVADEIHAPLVVGDAPFVPTTTVIPDAVALHSASKGFHLAGLKAAVAVPGPAAADLARIPEIVGHGVSHLGSVAHQAAFRTGGPWLDEVLAVLRGNVATVATTLAERLPSARWRAPEATYFAWLDLRDTPAVRASGADPSRLLLDEGRLAAFRGTDFGTGGEGHVRLNLACSPATLDQLLGRLVTTLA</sequence>
<dbReference type="GO" id="GO:0008483">
    <property type="term" value="F:transaminase activity"/>
    <property type="evidence" value="ECO:0007669"/>
    <property type="project" value="UniProtKB-KW"/>
</dbReference>
<comment type="similarity">
    <text evidence="5">Belongs to the class-II pyridoxal-phosphate-dependent aminotransferase family. MalY/PatB cystathionine beta-lyase subfamily.</text>
</comment>
<dbReference type="InterPro" id="IPR051798">
    <property type="entry name" value="Class-II_PLP-Dep_Aminotrans"/>
</dbReference>
<dbReference type="SUPFAM" id="SSF53383">
    <property type="entry name" value="PLP-dependent transferases"/>
    <property type="match status" value="1"/>
</dbReference>
<dbReference type="InterPro" id="IPR015422">
    <property type="entry name" value="PyrdxlP-dep_Trfase_small"/>
</dbReference>